<dbReference type="EMBL" id="AUZX01001299">
    <property type="protein sequence ID" value="EQD79467.1"/>
    <property type="molecule type" value="Genomic_DNA"/>
</dbReference>
<dbReference type="Pfam" id="PF00596">
    <property type="entry name" value="Aldolase_II"/>
    <property type="match status" value="1"/>
</dbReference>
<dbReference type="GO" id="GO:0019323">
    <property type="term" value="P:pentose catabolic process"/>
    <property type="evidence" value="ECO:0007669"/>
    <property type="project" value="TreeGrafter"/>
</dbReference>
<dbReference type="GO" id="GO:0005829">
    <property type="term" value="C:cytosol"/>
    <property type="evidence" value="ECO:0007669"/>
    <property type="project" value="TreeGrafter"/>
</dbReference>
<feature type="domain" description="Class II aldolase/adducin N-terminal" evidence="3">
    <location>
        <begin position="19"/>
        <end position="133"/>
    </location>
</feature>
<dbReference type="SUPFAM" id="SSF53639">
    <property type="entry name" value="AraD/HMP-PK domain-like"/>
    <property type="match status" value="1"/>
</dbReference>
<gene>
    <name evidence="4" type="ORF">B1A_01711</name>
</gene>
<dbReference type="AlphaFoldDB" id="T1CB72"/>
<protein>
    <submittedName>
        <fullName evidence="4">Methylthioribulose-1-phosphate dehydratase</fullName>
    </submittedName>
</protein>
<evidence type="ECO:0000313" key="4">
    <source>
        <dbReference type="EMBL" id="EQD79467.1"/>
    </source>
</evidence>
<dbReference type="GO" id="GO:0046872">
    <property type="term" value="F:metal ion binding"/>
    <property type="evidence" value="ECO:0007669"/>
    <property type="project" value="UniProtKB-KW"/>
</dbReference>
<keyword evidence="2" id="KW-0456">Lyase</keyword>
<reference evidence="4" key="2">
    <citation type="journal article" date="2014" name="ISME J.">
        <title>Microbial stratification in low pH oxic and suboxic macroscopic growths along an acid mine drainage.</title>
        <authorList>
            <person name="Mendez-Garcia C."/>
            <person name="Mesa V."/>
            <person name="Sprenger R.R."/>
            <person name="Richter M."/>
            <person name="Diez M.S."/>
            <person name="Solano J."/>
            <person name="Bargiela R."/>
            <person name="Golyshina O.V."/>
            <person name="Manteca A."/>
            <person name="Ramos J.L."/>
            <person name="Gallego J.R."/>
            <person name="Llorente I."/>
            <person name="Martins Dos Santos V.A."/>
            <person name="Jensen O.N."/>
            <person name="Pelaez A.I."/>
            <person name="Sanchez J."/>
            <person name="Ferrer M."/>
        </authorList>
    </citation>
    <scope>NUCLEOTIDE SEQUENCE</scope>
</reference>
<comment type="caution">
    <text evidence="4">The sequence shown here is derived from an EMBL/GenBank/DDBJ whole genome shotgun (WGS) entry which is preliminary data.</text>
</comment>
<sequence>MPNFTGVVLSDPDLSHIKDKLINIASHFYQKGWMVGTSGNLSVRVSPDTFLITASGRPKGQLAEDDLVVVRGLELPPFHSRDDLKPSAEVAIHQAVYSRVGEANAVFHVHSVESNVVSEWAVDDAVLLPPLEM</sequence>
<name>T1CB72_9ZZZZ</name>
<keyword evidence="1" id="KW-0479">Metal-binding</keyword>
<accession>T1CB72</accession>
<dbReference type="Gene3D" id="3.40.225.10">
    <property type="entry name" value="Class II aldolase/adducin N-terminal domain"/>
    <property type="match status" value="1"/>
</dbReference>
<evidence type="ECO:0000256" key="1">
    <source>
        <dbReference type="ARBA" id="ARBA00022723"/>
    </source>
</evidence>
<evidence type="ECO:0000259" key="3">
    <source>
        <dbReference type="SMART" id="SM01007"/>
    </source>
</evidence>
<feature type="non-terminal residue" evidence="4">
    <location>
        <position position="133"/>
    </location>
</feature>
<dbReference type="SMART" id="SM01007">
    <property type="entry name" value="Aldolase_II"/>
    <property type="match status" value="1"/>
</dbReference>
<organism evidence="4">
    <name type="scientific">mine drainage metagenome</name>
    <dbReference type="NCBI Taxonomy" id="410659"/>
    <lineage>
        <taxon>unclassified sequences</taxon>
        <taxon>metagenomes</taxon>
        <taxon>ecological metagenomes</taxon>
    </lineage>
</organism>
<proteinExistence type="predicted"/>
<evidence type="ECO:0000256" key="2">
    <source>
        <dbReference type="ARBA" id="ARBA00023239"/>
    </source>
</evidence>
<reference evidence="4" key="1">
    <citation type="submission" date="2013-08" db="EMBL/GenBank/DDBJ databases">
        <authorList>
            <person name="Mendez C."/>
            <person name="Richter M."/>
            <person name="Ferrer M."/>
            <person name="Sanchez J."/>
        </authorList>
    </citation>
    <scope>NUCLEOTIDE SEQUENCE</scope>
</reference>
<dbReference type="GO" id="GO:0016832">
    <property type="term" value="F:aldehyde-lyase activity"/>
    <property type="evidence" value="ECO:0007669"/>
    <property type="project" value="TreeGrafter"/>
</dbReference>
<dbReference type="InterPro" id="IPR050197">
    <property type="entry name" value="Aldolase_class_II_sugar_metab"/>
</dbReference>
<dbReference type="InterPro" id="IPR036409">
    <property type="entry name" value="Aldolase_II/adducin_N_sf"/>
</dbReference>
<dbReference type="PANTHER" id="PTHR22789:SF0">
    <property type="entry name" value="3-OXO-TETRONATE 4-PHOSPHATE DECARBOXYLASE-RELATED"/>
    <property type="match status" value="1"/>
</dbReference>
<dbReference type="PANTHER" id="PTHR22789">
    <property type="entry name" value="FUCULOSE PHOSPHATE ALDOLASE"/>
    <property type="match status" value="1"/>
</dbReference>
<dbReference type="InterPro" id="IPR001303">
    <property type="entry name" value="Aldolase_II/adducin_N"/>
</dbReference>